<dbReference type="AlphaFoldDB" id="A0A1S9N0G2"/>
<dbReference type="GO" id="GO:0032259">
    <property type="term" value="P:methylation"/>
    <property type="evidence" value="ECO:0007669"/>
    <property type="project" value="UniProtKB-KW"/>
</dbReference>
<name>A0A1S9N0G2_CLOBE</name>
<comment type="caution">
    <text evidence="1">The sequence shown here is derived from an EMBL/GenBank/DDBJ whole genome shotgun (WGS) entry which is preliminary data.</text>
</comment>
<evidence type="ECO:0000313" key="2">
    <source>
        <dbReference type="Proteomes" id="UP000190959"/>
    </source>
</evidence>
<dbReference type="RefSeq" id="WP_078117482.1">
    <property type="nucleotide sequence ID" value="NZ_MWMH01000012.1"/>
</dbReference>
<dbReference type="EMBL" id="MWMH01000012">
    <property type="protein sequence ID" value="OOP70833.1"/>
    <property type="molecule type" value="Genomic_DNA"/>
</dbReference>
<organism evidence="1 2">
    <name type="scientific">Clostridium beijerinckii</name>
    <name type="common">Clostridium MP</name>
    <dbReference type="NCBI Taxonomy" id="1520"/>
    <lineage>
        <taxon>Bacteria</taxon>
        <taxon>Bacillati</taxon>
        <taxon>Bacillota</taxon>
        <taxon>Clostridia</taxon>
        <taxon>Eubacteriales</taxon>
        <taxon>Clostridiaceae</taxon>
        <taxon>Clostridium</taxon>
    </lineage>
</organism>
<sequence length="382" mass="45164">MKINVFLPKYMEDFKCINSSCIDTCCAGWDINIDEDTYNNYTNSTGEFKELLEGKFFVNEAEHDFFNNGFMALKDGNRCPFLNCNMLCDIHGGFGEKNLCITCKSYPRVFNIVDNIYEKSGLPSCIEICTKAFLNKEKMEFIESEEEINENDIEIRRIIDSEAFEGTESLFQYFWDIRVISINIIQSREYSIEERLNILKSFYGKIQSLYKLNDFDGIEKLLDDFNNEYIDYESLKGMNFKENNDFYIDIAEADLFENIRGIRLKQCVNEYKDGIFNKSDLRTYLEENPRYFNEIDDYSYILENYLVNQIFKDLIPFNKGEEFLESIKVLINTYKIIKAYIIGIAMNSKEKINEQQIIRVIQSLSKDIEHNKVFKELLERYN</sequence>
<dbReference type="Proteomes" id="UP000190959">
    <property type="component" value="Unassembled WGS sequence"/>
</dbReference>
<accession>A0A1S9N0G2</accession>
<evidence type="ECO:0000313" key="1">
    <source>
        <dbReference type="EMBL" id="OOP70833.1"/>
    </source>
</evidence>
<proteinExistence type="predicted"/>
<dbReference type="NCBIfam" id="NF038110">
    <property type="entry name" value="Lys_methyl_FliB"/>
    <property type="match status" value="1"/>
</dbReference>
<protein>
    <submittedName>
        <fullName evidence="1">Lysine-N-methylase</fullName>
    </submittedName>
</protein>
<keyword evidence="1" id="KW-0808">Transferase</keyword>
<gene>
    <name evidence="1" type="ORF">CBEIBR21_24625</name>
</gene>
<reference evidence="1 2" key="1">
    <citation type="submission" date="2017-02" db="EMBL/GenBank/DDBJ databases">
        <title>Genome sequence of Clostridium beijerinckii Br21.</title>
        <authorList>
            <person name="Fonseca B.C."/>
            <person name="Guazzaroni M.E."/>
            <person name="Riano-Pachon D.M."/>
            <person name="Reginatto V."/>
        </authorList>
    </citation>
    <scope>NUCLEOTIDE SEQUENCE [LARGE SCALE GENOMIC DNA]</scope>
    <source>
        <strain evidence="1 2">Br21</strain>
    </source>
</reference>
<dbReference type="GO" id="GO:0008168">
    <property type="term" value="F:methyltransferase activity"/>
    <property type="evidence" value="ECO:0007669"/>
    <property type="project" value="UniProtKB-KW"/>
</dbReference>
<keyword evidence="1" id="KW-0489">Methyltransferase</keyword>